<feature type="transmembrane region" description="Helical" evidence="11">
    <location>
        <begin position="162"/>
        <end position="186"/>
    </location>
</feature>
<dbReference type="PANTHER" id="PTHR43427">
    <property type="entry name" value="CHLORIDE CHANNEL PROTEIN CLC-E"/>
    <property type="match status" value="1"/>
</dbReference>
<dbReference type="Proteomes" id="UP000323337">
    <property type="component" value="Unassembled WGS sequence"/>
</dbReference>
<evidence type="ECO:0000256" key="7">
    <source>
        <dbReference type="ARBA" id="ARBA00023173"/>
    </source>
</evidence>
<dbReference type="GO" id="GO:0034707">
    <property type="term" value="C:chloride channel complex"/>
    <property type="evidence" value="ECO:0007669"/>
    <property type="project" value="UniProtKB-KW"/>
</dbReference>
<evidence type="ECO:0000256" key="3">
    <source>
        <dbReference type="ARBA" id="ARBA00022692"/>
    </source>
</evidence>
<evidence type="ECO:0000259" key="12">
    <source>
        <dbReference type="PROSITE" id="PS51371"/>
    </source>
</evidence>
<dbReference type="PROSITE" id="PS51371">
    <property type="entry name" value="CBS"/>
    <property type="match status" value="2"/>
</dbReference>
<feature type="transmembrane region" description="Helical" evidence="11">
    <location>
        <begin position="370"/>
        <end position="394"/>
    </location>
</feature>
<evidence type="ECO:0000256" key="8">
    <source>
        <dbReference type="ARBA" id="ARBA00023214"/>
    </source>
</evidence>
<dbReference type="Pfam" id="PF00571">
    <property type="entry name" value="CBS"/>
    <property type="match status" value="2"/>
</dbReference>
<keyword evidence="2" id="KW-0813">Transport</keyword>
<dbReference type="InterPro" id="IPR000644">
    <property type="entry name" value="CBS_dom"/>
</dbReference>
<evidence type="ECO:0000313" key="14">
    <source>
        <dbReference type="Proteomes" id="UP000323337"/>
    </source>
</evidence>
<name>A0A5D0MS17_FLESI</name>
<evidence type="ECO:0000256" key="11">
    <source>
        <dbReference type="SAM" id="Phobius"/>
    </source>
</evidence>
<comment type="subcellular location">
    <subcellularLocation>
        <location evidence="1">Membrane</location>
        <topology evidence="1">Multi-pass membrane protein</topology>
    </subcellularLocation>
</comment>
<evidence type="ECO:0000256" key="4">
    <source>
        <dbReference type="ARBA" id="ARBA00022989"/>
    </source>
</evidence>
<feature type="transmembrane region" description="Helical" evidence="11">
    <location>
        <begin position="335"/>
        <end position="358"/>
    </location>
</feature>
<dbReference type="AlphaFoldDB" id="A0A5D0MS17"/>
<evidence type="ECO:0000256" key="6">
    <source>
        <dbReference type="ARBA" id="ARBA00023136"/>
    </source>
</evidence>
<keyword evidence="3 11" id="KW-0812">Transmembrane</keyword>
<dbReference type="InterPro" id="IPR050368">
    <property type="entry name" value="ClC-type_chloride_channel"/>
</dbReference>
<feature type="transmembrane region" description="Helical" evidence="11">
    <location>
        <begin position="269"/>
        <end position="287"/>
    </location>
</feature>
<gene>
    <name evidence="13" type="ORF">FXF49_01610</name>
</gene>
<evidence type="ECO:0000256" key="10">
    <source>
        <dbReference type="PROSITE-ProRule" id="PRU00703"/>
    </source>
</evidence>
<dbReference type="PANTHER" id="PTHR43427:SF6">
    <property type="entry name" value="CHLORIDE CHANNEL PROTEIN CLC-E"/>
    <property type="match status" value="1"/>
</dbReference>
<protein>
    <submittedName>
        <fullName evidence="13">Chloride channel protein</fullName>
    </submittedName>
</protein>
<dbReference type="Gene3D" id="3.10.580.10">
    <property type="entry name" value="CBS-domain"/>
    <property type="match status" value="1"/>
</dbReference>
<organism evidence="13 14">
    <name type="scientific">Flexistipes sinusarabici</name>
    <dbReference type="NCBI Taxonomy" id="2352"/>
    <lineage>
        <taxon>Bacteria</taxon>
        <taxon>Pseudomonadati</taxon>
        <taxon>Deferribacterota</taxon>
        <taxon>Deferribacteres</taxon>
        <taxon>Deferribacterales</taxon>
        <taxon>Flexistipitaceae</taxon>
        <taxon>Flexistipes</taxon>
    </lineage>
</organism>
<evidence type="ECO:0000256" key="5">
    <source>
        <dbReference type="ARBA" id="ARBA00023065"/>
    </source>
</evidence>
<keyword evidence="5" id="KW-0406">Ion transport</keyword>
<feature type="transmembrane region" description="Helical" evidence="11">
    <location>
        <begin position="198"/>
        <end position="216"/>
    </location>
</feature>
<dbReference type="PRINTS" id="PR00762">
    <property type="entry name" value="CLCHANNEL"/>
</dbReference>
<keyword evidence="4 11" id="KW-1133">Transmembrane helix</keyword>
<feature type="transmembrane region" description="Helical" evidence="11">
    <location>
        <begin position="67"/>
        <end position="88"/>
    </location>
</feature>
<dbReference type="EMBL" id="VSIV01000045">
    <property type="protein sequence ID" value="TYB35235.1"/>
    <property type="molecule type" value="Genomic_DNA"/>
</dbReference>
<evidence type="ECO:0000256" key="9">
    <source>
        <dbReference type="ARBA" id="ARBA00023303"/>
    </source>
</evidence>
<keyword evidence="8" id="KW-0868">Chloride</keyword>
<dbReference type="SUPFAM" id="SSF81340">
    <property type="entry name" value="Clc chloride channel"/>
    <property type="match status" value="1"/>
</dbReference>
<feature type="domain" description="CBS" evidence="12">
    <location>
        <begin position="518"/>
        <end position="578"/>
    </location>
</feature>
<sequence>MIQKAKGWLNSFFGEHEDMYMAGVAVLIGVAAGYGNIVFRYLIGFVQEFFYGTKDEFLLETLIHTPVYKIVLIPAVGGLIVGLAGLVFKSAKGHGVPDVIKAIALNLKISPFVAVVKSFTSAITLGTGGSAGREGPIIHIGSALGSGVGKIFGFSTRRMKTAVACGAAGGLAATFNAPIGGAMFAAEVLLGEFGIRTFSPIIISSVIATVVSRGHLGNVVTFDAPEYHLRHFMELPLYMVLGFVCAVVGVFFIRFFYKTEETFDNLNMPSFLKPALGGLLLGILAVYSREIMGVGYDTINQILASNQVGLFLIVIVFFKILATSLTLGSGGAGGLFVPALFIGTATGGALGGLFNAAFSGITSSSGAYALVAMSAMLGATIKAPLTAILIIFEITQSYEIILPLMFATIIANVAANWLEKESIFSWILAKEGINIRKGTEERVLSEISVEDVMLRDIVTFKETSNFKEITEGIKRADHIYYPVLNDRGYLTGIMSLDNIKNVMFEKGLEEIVVAGEICTKDDLIYVYPEDSLATALKKLGIKDLGALPVVENINGNLKVKGLLRRSDIILAYNKALATSV</sequence>
<dbReference type="Pfam" id="PF00654">
    <property type="entry name" value="Voltage_CLC"/>
    <property type="match status" value="1"/>
</dbReference>
<evidence type="ECO:0000256" key="2">
    <source>
        <dbReference type="ARBA" id="ARBA00022448"/>
    </source>
</evidence>
<feature type="transmembrane region" description="Helical" evidence="11">
    <location>
        <begin position="237"/>
        <end position="257"/>
    </location>
</feature>
<keyword evidence="9" id="KW-0407">Ion channel</keyword>
<keyword evidence="6 11" id="KW-0472">Membrane</keyword>
<dbReference type="InterPro" id="IPR046342">
    <property type="entry name" value="CBS_dom_sf"/>
</dbReference>
<dbReference type="GO" id="GO:0005254">
    <property type="term" value="F:chloride channel activity"/>
    <property type="evidence" value="ECO:0007669"/>
    <property type="project" value="UniProtKB-KW"/>
</dbReference>
<accession>A0A5D0MS17</accession>
<keyword evidence="10" id="KW-0129">CBS domain</keyword>
<feature type="transmembrane region" description="Helical" evidence="11">
    <location>
        <begin position="308"/>
        <end position="329"/>
    </location>
</feature>
<proteinExistence type="predicted"/>
<reference evidence="13 14" key="1">
    <citation type="submission" date="2019-08" db="EMBL/GenBank/DDBJ databases">
        <title>Genomic characterization of a novel candidate phylum (ARYD3) from a high temperature, high salinity tertiary oil reservoir in north central Oklahoma, USA.</title>
        <authorList>
            <person name="Youssef N.H."/>
            <person name="Yadav A."/>
            <person name="Elshahed M.S."/>
        </authorList>
    </citation>
    <scope>NUCLEOTIDE SEQUENCE [LARGE SCALE GENOMIC DNA]</scope>
    <source>
        <strain evidence="13">ARYD1</strain>
    </source>
</reference>
<dbReference type="SMART" id="SM00116">
    <property type="entry name" value="CBS"/>
    <property type="match status" value="2"/>
</dbReference>
<evidence type="ECO:0000256" key="1">
    <source>
        <dbReference type="ARBA" id="ARBA00004141"/>
    </source>
</evidence>
<evidence type="ECO:0000313" key="13">
    <source>
        <dbReference type="EMBL" id="TYB35235.1"/>
    </source>
</evidence>
<keyword evidence="7" id="KW-0869">Chloride channel</keyword>
<dbReference type="InterPro" id="IPR001807">
    <property type="entry name" value="ClC"/>
</dbReference>
<feature type="domain" description="CBS" evidence="12">
    <location>
        <begin position="453"/>
        <end position="510"/>
    </location>
</feature>
<dbReference type="Gene3D" id="1.10.3080.10">
    <property type="entry name" value="Clc chloride channel"/>
    <property type="match status" value="1"/>
</dbReference>
<dbReference type="InterPro" id="IPR014743">
    <property type="entry name" value="Cl-channel_core"/>
</dbReference>
<dbReference type="SUPFAM" id="SSF54631">
    <property type="entry name" value="CBS-domain pair"/>
    <property type="match status" value="1"/>
</dbReference>
<comment type="caution">
    <text evidence="13">The sequence shown here is derived from an EMBL/GenBank/DDBJ whole genome shotgun (WGS) entry which is preliminary data.</text>
</comment>
<dbReference type="CDD" id="cd00400">
    <property type="entry name" value="Voltage_gated_ClC"/>
    <property type="match status" value="1"/>
</dbReference>
<feature type="transmembrane region" description="Helical" evidence="11">
    <location>
        <begin position="20"/>
        <end position="43"/>
    </location>
</feature>